<dbReference type="GO" id="GO:0090435">
    <property type="term" value="P:protein localization to nuclear envelope"/>
    <property type="evidence" value="ECO:0007669"/>
    <property type="project" value="TreeGrafter"/>
</dbReference>
<feature type="compositionally biased region" description="Basic and acidic residues" evidence="6">
    <location>
        <begin position="513"/>
        <end position="522"/>
    </location>
</feature>
<keyword evidence="9" id="KW-1185">Reference proteome</keyword>
<feature type="coiled-coil region" evidence="5">
    <location>
        <begin position="33"/>
        <end position="89"/>
    </location>
</feature>
<dbReference type="VEuPathDB" id="FungiDB:HpaG814764"/>
<accession>M4C6M7</accession>
<dbReference type="EnsemblProtists" id="HpaT814764">
    <property type="protein sequence ID" value="HpaP814764"/>
    <property type="gene ID" value="HpaG814764"/>
</dbReference>
<dbReference type="GO" id="GO:0005200">
    <property type="term" value="F:structural constituent of cytoskeleton"/>
    <property type="evidence" value="ECO:0007669"/>
    <property type="project" value="TreeGrafter"/>
</dbReference>
<dbReference type="SMART" id="SM01391">
    <property type="entry name" value="Filament"/>
    <property type="match status" value="1"/>
</dbReference>
<dbReference type="Gene3D" id="2.60.40.1260">
    <property type="entry name" value="Lamin Tail domain"/>
    <property type="match status" value="1"/>
</dbReference>
<reference evidence="8" key="2">
    <citation type="submission" date="2015-06" db="UniProtKB">
        <authorList>
            <consortium name="EnsemblProtists"/>
        </authorList>
    </citation>
    <scope>IDENTIFICATION</scope>
    <source>
        <strain evidence="8">Emoy2</strain>
    </source>
</reference>
<evidence type="ECO:0000313" key="8">
    <source>
        <dbReference type="EnsemblProtists" id="HpaP814764"/>
    </source>
</evidence>
<feature type="region of interest" description="Disordered" evidence="6">
    <location>
        <begin position="499"/>
        <end position="522"/>
    </location>
</feature>
<dbReference type="EMBL" id="ABWE02006180">
    <property type="status" value="NOT_ANNOTATED_CDS"/>
    <property type="molecule type" value="Genomic_DNA"/>
</dbReference>
<dbReference type="InterPro" id="IPR036415">
    <property type="entry name" value="Lamin_tail_dom_sf"/>
</dbReference>
<dbReference type="SUPFAM" id="SSF74853">
    <property type="entry name" value="Lamin A/C globular tail domain"/>
    <property type="match status" value="1"/>
</dbReference>
<sequence length="522" mass="59840">MSAELSPIKSKRMEEKASLQKLNSRLEMYVLGVNELEGAKHAAERELAIIKQRMQQDLERVRSRLTKELEDTRTKLNNEMDQNARLQTLEQEQHKELVKLRAQQTEWSEVKVMLETLKAQLIGEKANAKAAKETLSEQTTLLNAAQRRVKELERETRSQSVALSDATQELEELKKKSADFDLTRDVELTKLRREWTAKQLESQAQMKKDAEDRLLTMETEVRSHFESVVSSLQNQLDDVKSELESTKQELDRTANDYEESLKARQALTEKVAQLERDYREVRSKATKDRKAYEETLERFRSSKVSKEREFNELMDVKIALDAEIMKYRRILDREESRVAGATPNSKGRKRKSENTNGFQSKRAKRAVVFEREGLSSSASAVEIASLDLEKDRIVLRNTSSKPVPLGGWVVRGLMDQTFRFPATYVMRPHSTLTVHSSKRNKNAKDERKKGEDSFLANKFSLNQKGDFIVLVTSDDVPVSMKSEGLSEEEARAIEADLRADYTDDEAPPSGNDVAEKIPVELR</sequence>
<evidence type="ECO:0000256" key="3">
    <source>
        <dbReference type="ARBA" id="ARBA00023054"/>
    </source>
</evidence>
<feature type="coiled-coil region" evidence="5">
    <location>
        <begin position="114"/>
        <end position="309"/>
    </location>
</feature>
<feature type="domain" description="LTD" evidence="7">
    <location>
        <begin position="372"/>
        <end position="503"/>
    </location>
</feature>
<evidence type="ECO:0000256" key="1">
    <source>
        <dbReference type="ARBA" id="ARBA00004123"/>
    </source>
</evidence>
<dbReference type="Gene3D" id="1.20.5.170">
    <property type="match status" value="1"/>
</dbReference>
<evidence type="ECO:0000256" key="5">
    <source>
        <dbReference type="SAM" id="Coils"/>
    </source>
</evidence>
<comment type="subcellular location">
    <subcellularLocation>
        <location evidence="1">Nucleus</location>
    </subcellularLocation>
</comment>
<feature type="region of interest" description="Disordered" evidence="6">
    <location>
        <begin position="337"/>
        <end position="361"/>
    </location>
</feature>
<dbReference type="GO" id="GO:0051664">
    <property type="term" value="P:nuclear pore localization"/>
    <property type="evidence" value="ECO:0007669"/>
    <property type="project" value="TreeGrafter"/>
</dbReference>
<protein>
    <recommendedName>
        <fullName evidence="7">LTD domain-containing protein</fullName>
    </recommendedName>
</protein>
<dbReference type="GO" id="GO:0005652">
    <property type="term" value="C:nuclear lamina"/>
    <property type="evidence" value="ECO:0007669"/>
    <property type="project" value="TreeGrafter"/>
</dbReference>
<name>M4C6M7_HYAAE</name>
<proteinExistence type="predicted"/>
<dbReference type="GO" id="GO:0007097">
    <property type="term" value="P:nuclear migration"/>
    <property type="evidence" value="ECO:0007669"/>
    <property type="project" value="TreeGrafter"/>
</dbReference>
<evidence type="ECO:0000256" key="2">
    <source>
        <dbReference type="ARBA" id="ARBA00022754"/>
    </source>
</evidence>
<dbReference type="OMA" id="GYEMIKT"/>
<evidence type="ECO:0000259" key="7">
    <source>
        <dbReference type="PROSITE" id="PS51841"/>
    </source>
</evidence>
<dbReference type="AlphaFoldDB" id="M4C6M7"/>
<dbReference type="STRING" id="559515.M4C6M7"/>
<dbReference type="SUPFAM" id="SSF64593">
    <property type="entry name" value="Intermediate filament protein, coiled coil region"/>
    <property type="match status" value="1"/>
</dbReference>
<keyword evidence="4" id="KW-0539">Nucleus</keyword>
<dbReference type="GO" id="GO:0005882">
    <property type="term" value="C:intermediate filament"/>
    <property type="evidence" value="ECO:0007669"/>
    <property type="project" value="UniProtKB-KW"/>
</dbReference>
<keyword evidence="3 5" id="KW-0175">Coiled coil</keyword>
<dbReference type="HOGENOM" id="CLU_025602_0_0_1"/>
<dbReference type="Pfam" id="PF00932">
    <property type="entry name" value="LTD"/>
    <property type="match status" value="1"/>
</dbReference>
<dbReference type="PROSITE" id="PS51841">
    <property type="entry name" value="LTD"/>
    <property type="match status" value="1"/>
</dbReference>
<organism evidence="8 9">
    <name type="scientific">Hyaloperonospora arabidopsidis (strain Emoy2)</name>
    <name type="common">Downy mildew agent</name>
    <name type="synonym">Peronospora arabidopsidis</name>
    <dbReference type="NCBI Taxonomy" id="559515"/>
    <lineage>
        <taxon>Eukaryota</taxon>
        <taxon>Sar</taxon>
        <taxon>Stramenopiles</taxon>
        <taxon>Oomycota</taxon>
        <taxon>Peronosporomycetes</taxon>
        <taxon>Peronosporales</taxon>
        <taxon>Peronosporaceae</taxon>
        <taxon>Hyaloperonospora</taxon>
    </lineage>
</organism>
<evidence type="ECO:0000313" key="9">
    <source>
        <dbReference type="Proteomes" id="UP000011713"/>
    </source>
</evidence>
<dbReference type="eggNOG" id="KOG0977">
    <property type="taxonomic scope" value="Eukaryota"/>
</dbReference>
<evidence type="ECO:0000256" key="6">
    <source>
        <dbReference type="SAM" id="MobiDB-lite"/>
    </source>
</evidence>
<dbReference type="PANTHER" id="PTHR45721">
    <property type="entry name" value="LAMIN DM0-RELATED"/>
    <property type="match status" value="1"/>
</dbReference>
<dbReference type="InterPro" id="IPR001322">
    <property type="entry name" value="Lamin_tail_dom"/>
</dbReference>
<dbReference type="GO" id="GO:0006998">
    <property type="term" value="P:nuclear envelope organization"/>
    <property type="evidence" value="ECO:0007669"/>
    <property type="project" value="TreeGrafter"/>
</dbReference>
<dbReference type="PANTHER" id="PTHR45721:SF11">
    <property type="entry name" value="LAMIN DM0-RELATED"/>
    <property type="match status" value="1"/>
</dbReference>
<dbReference type="Pfam" id="PF00038">
    <property type="entry name" value="Filament"/>
    <property type="match status" value="1"/>
</dbReference>
<dbReference type="GO" id="GO:0031507">
    <property type="term" value="P:heterochromatin formation"/>
    <property type="evidence" value="ECO:0007669"/>
    <property type="project" value="TreeGrafter"/>
</dbReference>
<evidence type="ECO:0000256" key="4">
    <source>
        <dbReference type="ARBA" id="ARBA00023242"/>
    </source>
</evidence>
<dbReference type="Proteomes" id="UP000011713">
    <property type="component" value="Unassembled WGS sequence"/>
</dbReference>
<keyword evidence="2" id="KW-0403">Intermediate filament</keyword>
<dbReference type="InterPro" id="IPR039008">
    <property type="entry name" value="IF_rod_dom"/>
</dbReference>
<dbReference type="InParanoid" id="M4C6M7"/>
<reference evidence="9" key="1">
    <citation type="journal article" date="2010" name="Science">
        <title>Signatures of adaptation to obligate biotrophy in the Hyaloperonospora arabidopsidis genome.</title>
        <authorList>
            <person name="Baxter L."/>
            <person name="Tripathy S."/>
            <person name="Ishaque N."/>
            <person name="Boot N."/>
            <person name="Cabral A."/>
            <person name="Kemen E."/>
            <person name="Thines M."/>
            <person name="Ah-Fong A."/>
            <person name="Anderson R."/>
            <person name="Badejoko W."/>
            <person name="Bittner-Eddy P."/>
            <person name="Boore J.L."/>
            <person name="Chibucos M.C."/>
            <person name="Coates M."/>
            <person name="Dehal P."/>
            <person name="Delehaunty K."/>
            <person name="Dong S."/>
            <person name="Downton P."/>
            <person name="Dumas B."/>
            <person name="Fabro G."/>
            <person name="Fronick C."/>
            <person name="Fuerstenberg S.I."/>
            <person name="Fulton L."/>
            <person name="Gaulin E."/>
            <person name="Govers F."/>
            <person name="Hughes L."/>
            <person name="Humphray S."/>
            <person name="Jiang R.H."/>
            <person name="Judelson H."/>
            <person name="Kamoun S."/>
            <person name="Kyung K."/>
            <person name="Meijer H."/>
            <person name="Minx P."/>
            <person name="Morris P."/>
            <person name="Nelson J."/>
            <person name="Phuntumart V."/>
            <person name="Qutob D."/>
            <person name="Rehmany A."/>
            <person name="Rougon-Cardoso A."/>
            <person name="Ryden P."/>
            <person name="Torto-Alalibo T."/>
            <person name="Studholme D."/>
            <person name="Wang Y."/>
            <person name="Win J."/>
            <person name="Wood J."/>
            <person name="Clifton S.W."/>
            <person name="Rogers J."/>
            <person name="Van den Ackerveken G."/>
            <person name="Jones J.D."/>
            <person name="McDowell J.M."/>
            <person name="Beynon J."/>
            <person name="Tyler B.M."/>
        </authorList>
    </citation>
    <scope>NUCLEOTIDE SEQUENCE [LARGE SCALE GENOMIC DNA]</scope>
    <source>
        <strain evidence="9">Emoy2</strain>
    </source>
</reference>